<reference evidence="2" key="1">
    <citation type="submission" date="2020-05" db="EMBL/GenBank/DDBJ databases">
        <title>Phylogenomic resolution of chytrid fungi.</title>
        <authorList>
            <person name="Stajich J.E."/>
            <person name="Amses K."/>
            <person name="Simmons R."/>
            <person name="Seto K."/>
            <person name="Myers J."/>
            <person name="Bonds A."/>
            <person name="Quandt C.A."/>
            <person name="Barry K."/>
            <person name="Liu P."/>
            <person name="Grigoriev I."/>
            <person name="Longcore J.E."/>
            <person name="James T.Y."/>
        </authorList>
    </citation>
    <scope>NUCLEOTIDE SEQUENCE</scope>
    <source>
        <strain evidence="2">JEL0513</strain>
    </source>
</reference>
<dbReference type="InterPro" id="IPR001251">
    <property type="entry name" value="CRAL-TRIO_dom"/>
</dbReference>
<name>A0AAD5T577_9FUNG</name>
<proteinExistence type="predicted"/>
<dbReference type="InterPro" id="IPR052578">
    <property type="entry name" value="PI_Transfer_CRAL-TRIO"/>
</dbReference>
<dbReference type="EMBL" id="JADGJH010000332">
    <property type="protein sequence ID" value="KAJ3130965.1"/>
    <property type="molecule type" value="Genomic_DNA"/>
</dbReference>
<dbReference type="GO" id="GO:0008526">
    <property type="term" value="F:phosphatidylinositol transfer activity"/>
    <property type="evidence" value="ECO:0007669"/>
    <property type="project" value="TreeGrafter"/>
</dbReference>
<accession>A0AAD5T577</accession>
<keyword evidence="3" id="KW-1185">Reference proteome</keyword>
<protein>
    <recommendedName>
        <fullName evidence="1">CRAL-TRIO domain-containing protein</fullName>
    </recommendedName>
</protein>
<dbReference type="PROSITE" id="PS50191">
    <property type="entry name" value="CRAL_TRIO"/>
    <property type="match status" value="1"/>
</dbReference>
<feature type="domain" description="CRAL-TRIO" evidence="1">
    <location>
        <begin position="108"/>
        <end position="354"/>
    </location>
</feature>
<sequence>MVTFEPVFTHPAANTLALDFPDSLYSVDQLATVTSVAQLVPSLIASLTNSDTDANAAYAPRLAAWADRACVRRYLASYLWNVPEAIAKLKASLQWRLEVKPDLIDPAEVEPEAESGKGFITGFDKKGHPVAYASQRLDNTATYDRCLRFTFFIIEKALKLTPKGIEKISIILDNEGVGVFNAPPISFIIQFQGIAQFSKTKSPRTSHYPGCLESCIIANPGWILWGLYSVVSSYLDPAVKEKIFFVSYTPVVPAAAESAAAPVVSSAGGWGSYFGLTSSTPTPEAAAAPADAKAVDSGSWSSFFGGLIGAGGESAAAASSEENTTGTGGWVSLDSLIDAEFLPSAFGGKFDFEYNHKVYWERISAI</sequence>
<dbReference type="InterPro" id="IPR036865">
    <property type="entry name" value="CRAL-TRIO_dom_sf"/>
</dbReference>
<evidence type="ECO:0000313" key="3">
    <source>
        <dbReference type="Proteomes" id="UP001211907"/>
    </source>
</evidence>
<organism evidence="2 3">
    <name type="scientific">Physocladia obscura</name>
    <dbReference type="NCBI Taxonomy" id="109957"/>
    <lineage>
        <taxon>Eukaryota</taxon>
        <taxon>Fungi</taxon>
        <taxon>Fungi incertae sedis</taxon>
        <taxon>Chytridiomycota</taxon>
        <taxon>Chytridiomycota incertae sedis</taxon>
        <taxon>Chytridiomycetes</taxon>
        <taxon>Chytridiales</taxon>
        <taxon>Chytriomycetaceae</taxon>
        <taxon>Physocladia</taxon>
    </lineage>
</organism>
<dbReference type="PANTHER" id="PTHR45824">
    <property type="entry name" value="GH16843P"/>
    <property type="match status" value="1"/>
</dbReference>
<dbReference type="SUPFAM" id="SSF52087">
    <property type="entry name" value="CRAL/TRIO domain"/>
    <property type="match status" value="1"/>
</dbReference>
<evidence type="ECO:0000259" key="1">
    <source>
        <dbReference type="PROSITE" id="PS50191"/>
    </source>
</evidence>
<dbReference type="AlphaFoldDB" id="A0AAD5T577"/>
<evidence type="ECO:0000313" key="2">
    <source>
        <dbReference type="EMBL" id="KAJ3130965.1"/>
    </source>
</evidence>
<dbReference type="InterPro" id="IPR036273">
    <property type="entry name" value="CRAL/TRIO_N_dom_sf"/>
</dbReference>
<dbReference type="Pfam" id="PF00650">
    <property type="entry name" value="CRAL_TRIO"/>
    <property type="match status" value="1"/>
</dbReference>
<dbReference type="PANTHER" id="PTHR45824:SF29">
    <property type="entry name" value="GH16843P"/>
    <property type="match status" value="1"/>
</dbReference>
<dbReference type="CDD" id="cd00170">
    <property type="entry name" value="SEC14"/>
    <property type="match status" value="1"/>
</dbReference>
<gene>
    <name evidence="2" type="ORF">HK100_007086</name>
</gene>
<dbReference type="Proteomes" id="UP001211907">
    <property type="component" value="Unassembled WGS sequence"/>
</dbReference>
<dbReference type="Gene3D" id="3.40.525.10">
    <property type="entry name" value="CRAL-TRIO lipid binding domain"/>
    <property type="match status" value="1"/>
</dbReference>
<dbReference type="SUPFAM" id="SSF46938">
    <property type="entry name" value="CRAL/TRIO N-terminal domain"/>
    <property type="match status" value="1"/>
</dbReference>
<comment type="caution">
    <text evidence="2">The sequence shown here is derived from an EMBL/GenBank/DDBJ whole genome shotgun (WGS) entry which is preliminary data.</text>
</comment>
<dbReference type="SMART" id="SM00516">
    <property type="entry name" value="SEC14"/>
    <property type="match status" value="1"/>
</dbReference>